<reference evidence="4 5" key="1">
    <citation type="submission" date="2019-02" db="EMBL/GenBank/DDBJ databases">
        <title>First genome of the species Streptococcus parasuis.</title>
        <authorList>
            <person name="Stevens M.J.A."/>
            <person name="Stephan R."/>
        </authorList>
    </citation>
    <scope>NUCLEOTIDE SEQUENCE [LARGE SCALE GENOMIC DNA]</scope>
    <source>
        <strain evidence="4 5">4253</strain>
    </source>
</reference>
<protein>
    <submittedName>
        <fullName evidence="4">FMN-binding protein</fullName>
    </submittedName>
</protein>
<evidence type="ECO:0000259" key="3">
    <source>
        <dbReference type="SMART" id="SM00900"/>
    </source>
</evidence>
<feature type="domain" description="FMN-binding" evidence="3">
    <location>
        <begin position="65"/>
        <end position="155"/>
    </location>
</feature>
<evidence type="ECO:0000256" key="1">
    <source>
        <dbReference type="SAM" id="MobiDB-lite"/>
    </source>
</evidence>
<gene>
    <name evidence="4" type="ORF">EXW74_03180</name>
</gene>
<dbReference type="AlphaFoldDB" id="A0A4Q8L2F9"/>
<sequence>MKNTKWMLKSLLVLGAAVTLVACGAKEESTTTSSSTAETTTSESSSASAWKDGTYKAESGFDERGWKFVHEITIEGGKITASTADYVDKDGNLKSENAEYNATMKEKSGVSSAEATDKLDEELLAAQSADVEVVSGATTTSENFKKSTEALLKAAEEGNTDTITLTFE</sequence>
<dbReference type="GO" id="GO:0010181">
    <property type="term" value="F:FMN binding"/>
    <property type="evidence" value="ECO:0007669"/>
    <property type="project" value="InterPro"/>
</dbReference>
<feature type="signal peptide" evidence="2">
    <location>
        <begin position="1"/>
        <end position="22"/>
    </location>
</feature>
<keyword evidence="2" id="KW-0732">Signal</keyword>
<dbReference type="Pfam" id="PF04205">
    <property type="entry name" value="FMN_bind"/>
    <property type="match status" value="1"/>
</dbReference>
<accession>A0A4Q8L2F9</accession>
<dbReference type="SMART" id="SM00900">
    <property type="entry name" value="FMN_bind"/>
    <property type="match status" value="1"/>
</dbReference>
<organism evidence="4 5">
    <name type="scientific">Streptococcus parasuis</name>
    <dbReference type="NCBI Taxonomy" id="1501662"/>
    <lineage>
        <taxon>Bacteria</taxon>
        <taxon>Bacillati</taxon>
        <taxon>Bacillota</taxon>
        <taxon>Bacilli</taxon>
        <taxon>Lactobacillales</taxon>
        <taxon>Streptococcaceae</taxon>
        <taxon>Streptococcus</taxon>
    </lineage>
</organism>
<dbReference type="GO" id="GO:0016020">
    <property type="term" value="C:membrane"/>
    <property type="evidence" value="ECO:0007669"/>
    <property type="project" value="InterPro"/>
</dbReference>
<dbReference type="InterPro" id="IPR007329">
    <property type="entry name" value="FMN-bd"/>
</dbReference>
<comment type="caution">
    <text evidence="4">The sequence shown here is derived from an EMBL/GenBank/DDBJ whole genome shotgun (WGS) entry which is preliminary data.</text>
</comment>
<dbReference type="OrthoDB" id="1937675at2"/>
<dbReference type="Gene3D" id="3.90.1010.20">
    <property type="match status" value="1"/>
</dbReference>
<feature type="chain" id="PRO_5038842934" evidence="2">
    <location>
        <begin position="23"/>
        <end position="168"/>
    </location>
</feature>
<evidence type="ECO:0000313" key="4">
    <source>
        <dbReference type="EMBL" id="TAA14204.1"/>
    </source>
</evidence>
<name>A0A4Q8L2F9_9STRE</name>
<dbReference type="PROSITE" id="PS51257">
    <property type="entry name" value="PROKAR_LIPOPROTEIN"/>
    <property type="match status" value="1"/>
</dbReference>
<dbReference type="Proteomes" id="UP000291525">
    <property type="component" value="Unassembled WGS sequence"/>
</dbReference>
<evidence type="ECO:0000313" key="5">
    <source>
        <dbReference type="Proteomes" id="UP000291525"/>
    </source>
</evidence>
<proteinExistence type="predicted"/>
<feature type="region of interest" description="Disordered" evidence="1">
    <location>
        <begin position="27"/>
        <end position="49"/>
    </location>
</feature>
<dbReference type="EMBL" id="SHGT01000011">
    <property type="protein sequence ID" value="TAA14204.1"/>
    <property type="molecule type" value="Genomic_DNA"/>
</dbReference>
<evidence type="ECO:0000256" key="2">
    <source>
        <dbReference type="SAM" id="SignalP"/>
    </source>
</evidence>
<dbReference type="RefSeq" id="WP_130554683.1">
    <property type="nucleotide sequence ID" value="NZ_SHGT01000011.1"/>
</dbReference>